<evidence type="ECO:0000256" key="1">
    <source>
        <dbReference type="SAM" id="Phobius"/>
    </source>
</evidence>
<accession>A0A7K4NWE7</accession>
<gene>
    <name evidence="2" type="ORF">HX847_02435</name>
</gene>
<dbReference type="PROSITE" id="PS50194">
    <property type="entry name" value="FILAMIN_REPEAT"/>
    <property type="match status" value="1"/>
</dbReference>
<keyword evidence="1" id="KW-1133">Transmembrane helix</keyword>
<feature type="transmembrane region" description="Helical" evidence="1">
    <location>
        <begin position="254"/>
        <end position="274"/>
    </location>
</feature>
<dbReference type="EMBL" id="JACATF010000006">
    <property type="protein sequence ID" value="NWK07267.1"/>
    <property type="molecule type" value="Genomic_DNA"/>
</dbReference>
<dbReference type="InterPro" id="IPR017868">
    <property type="entry name" value="Filamin/ABP280_repeat-like"/>
</dbReference>
<evidence type="ECO:0000313" key="2">
    <source>
        <dbReference type="EMBL" id="NWK07267.1"/>
    </source>
</evidence>
<organism evidence="2 3">
    <name type="scientific">Marine Group I thaumarchaeote</name>
    <dbReference type="NCBI Taxonomy" id="2511932"/>
    <lineage>
        <taxon>Archaea</taxon>
        <taxon>Nitrososphaerota</taxon>
        <taxon>Marine Group I</taxon>
    </lineage>
</organism>
<dbReference type="InterPro" id="IPR027560">
    <property type="entry name" value="PEFG-CTERM"/>
</dbReference>
<keyword evidence="1" id="KW-0812">Transmembrane</keyword>
<protein>
    <submittedName>
        <fullName evidence="2">PEFG-CTERM sorting domain-containing protein</fullName>
    </submittedName>
</protein>
<sequence length="284" mass="29982">MNFKRSTTTMVIAIMALSLISMTSVQQDVFASGPGMSITATADQGSNTIAVTGMTALASNDVTFVVKSPSGNNLVTVAQVTPDDDGNFTVIFKVGQTWNEDGLYSITATQGQSAIYTLTVFVEVTSGMTEETSVTQSTLEMESILSIQTNVDKYTGLEISADAVEGSTTIEITGSTDRISEGITLTVTSPNGNIVSIAQVSPDVNGEFTTVFTTGGPLWKQDGNYIISAHQNDDEMYNVSVTVEIIDGVVIPEFGTIAAMILAVAIISIIAISAKSRLSIIPRY</sequence>
<reference evidence="2 3" key="1">
    <citation type="journal article" date="2019" name="Environ. Microbiol.">
        <title>Genomics insights into ecotype formation of ammonia-oxidizing archaea in the deep ocean.</title>
        <authorList>
            <person name="Wang Y."/>
            <person name="Huang J.M."/>
            <person name="Cui G.J."/>
            <person name="Nunoura T."/>
            <person name="Takaki Y."/>
            <person name="Li W.L."/>
            <person name="Li J."/>
            <person name="Gao Z.M."/>
            <person name="Takai K."/>
            <person name="Zhang A.Q."/>
            <person name="Stepanauskas R."/>
        </authorList>
    </citation>
    <scope>NUCLEOTIDE SEQUENCE [LARGE SCALE GENOMIC DNA]</scope>
    <source>
        <strain evidence="2 3">T1C4</strain>
    </source>
</reference>
<proteinExistence type="predicted"/>
<name>A0A7K4NWE7_9ARCH</name>
<keyword evidence="1" id="KW-0472">Membrane</keyword>
<evidence type="ECO:0000313" key="3">
    <source>
        <dbReference type="Proteomes" id="UP000559282"/>
    </source>
</evidence>
<dbReference type="AlphaFoldDB" id="A0A7K4NWE7"/>
<dbReference type="Proteomes" id="UP000559282">
    <property type="component" value="Unassembled WGS sequence"/>
</dbReference>
<dbReference type="NCBIfam" id="TIGR04296">
    <property type="entry name" value="PEFG-CTERM"/>
    <property type="match status" value="1"/>
</dbReference>
<comment type="caution">
    <text evidence="2">The sequence shown here is derived from an EMBL/GenBank/DDBJ whole genome shotgun (WGS) entry which is preliminary data.</text>
</comment>